<accession>A0A060BN60</accession>
<organism evidence="1">
    <name type="scientific">uncultured Mesorhizobium sp</name>
    <dbReference type="NCBI Taxonomy" id="233795"/>
    <lineage>
        <taxon>Bacteria</taxon>
        <taxon>Pseudomonadati</taxon>
        <taxon>Pseudomonadota</taxon>
        <taxon>Alphaproteobacteria</taxon>
        <taxon>Hyphomicrobiales</taxon>
        <taxon>Phyllobacteriaceae</taxon>
        <taxon>Mesorhizobium</taxon>
        <taxon>environmental samples</taxon>
    </lineage>
</organism>
<dbReference type="AlphaFoldDB" id="A0A060BN60"/>
<dbReference type="InterPro" id="IPR036962">
    <property type="entry name" value="Glyco_hydro_3_N_sf"/>
</dbReference>
<name>A0A060BN60_9HYPH</name>
<reference evidence="1" key="1">
    <citation type="journal article" date="2013" name="Environ. Microbiol.">
        <title>Seasonally variable intestinal metagenomes of the red palm weevil (Rhynchophorus ferrugineus).</title>
        <authorList>
            <person name="Jia S."/>
            <person name="Zhang X."/>
            <person name="Zhang G."/>
            <person name="Yin A."/>
            <person name="Zhang S."/>
            <person name="Li F."/>
            <person name="Wang L."/>
            <person name="Zhao D."/>
            <person name="Yun Q."/>
            <person name="Tala"/>
            <person name="Wang J."/>
            <person name="Sun G."/>
            <person name="Baabdullah M."/>
            <person name="Yu X."/>
            <person name="Hu S."/>
            <person name="Al-Mssallem I.S."/>
            <person name="Yu J."/>
        </authorList>
    </citation>
    <scope>NUCLEOTIDE SEQUENCE</scope>
</reference>
<dbReference type="GO" id="GO:0004553">
    <property type="term" value="F:hydrolase activity, hydrolyzing O-glycosyl compounds"/>
    <property type="evidence" value="ECO:0007669"/>
    <property type="project" value="InterPro"/>
</dbReference>
<dbReference type="GO" id="GO:0005975">
    <property type="term" value="P:carbohydrate metabolic process"/>
    <property type="evidence" value="ECO:0007669"/>
    <property type="project" value="InterPro"/>
</dbReference>
<protein>
    <submittedName>
        <fullName evidence="1">CAZy families GH3 protein</fullName>
    </submittedName>
</protein>
<dbReference type="EMBL" id="KF118471">
    <property type="protein sequence ID" value="AIA85733.1"/>
    <property type="molecule type" value="Genomic_DNA"/>
</dbReference>
<sequence length="72" mass="8028">MREHYSLKETVIRAVNAGMDILLFSNTSRPRASLADEIRAVLVAEAERDPAFAARIARSYKRIVALKGRIGD</sequence>
<evidence type="ECO:0000313" key="1">
    <source>
        <dbReference type="EMBL" id="AIA85733.1"/>
    </source>
</evidence>
<dbReference type="Gene3D" id="3.20.20.300">
    <property type="entry name" value="Glycoside hydrolase, family 3, N-terminal domain"/>
    <property type="match status" value="1"/>
</dbReference>
<proteinExistence type="predicted"/>